<evidence type="ECO:0000313" key="2">
    <source>
        <dbReference type="EMBL" id="VAY86924.1"/>
    </source>
</evidence>
<dbReference type="Gene3D" id="2.160.20.10">
    <property type="entry name" value="Single-stranded right-handed beta-helix, Pectin lyase-like"/>
    <property type="match status" value="1"/>
</dbReference>
<dbReference type="EMBL" id="UOYP01000061">
    <property type="protein sequence ID" value="VAY86924.1"/>
    <property type="molecule type" value="Genomic_DNA"/>
</dbReference>
<dbReference type="SUPFAM" id="SSF51126">
    <property type="entry name" value="Pectin lyase-like"/>
    <property type="match status" value="1"/>
</dbReference>
<name>A0A3P3ZLS9_9ZZZZ</name>
<feature type="transmembrane region" description="Helical" evidence="1">
    <location>
        <begin position="20"/>
        <end position="38"/>
    </location>
</feature>
<gene>
    <name evidence="2" type="ORF">CARN8_1530004</name>
</gene>
<evidence type="ECO:0008006" key="3">
    <source>
        <dbReference type="Google" id="ProtNLM"/>
    </source>
</evidence>
<dbReference type="AlphaFoldDB" id="A0A3P3ZLS9"/>
<keyword evidence="1" id="KW-0472">Membrane</keyword>
<proteinExistence type="predicted"/>
<dbReference type="InterPro" id="IPR012334">
    <property type="entry name" value="Pectin_lyas_fold"/>
</dbReference>
<sequence>MTKIKSNRYRYRYRYRKTKLVFLGTSFLILMGVGGVFMEYRASGYSVAEILNYLDRRVEGHPRLEKWTAPVFARIRALEGSSEFQAQAAQPFLIPPPPPRWGMVPLKGGEEQALIEPYLSGVWLVPPGPVHRILHVGPSESIKSISVAASMARDGDVVQIDAGDYHEDVVASWGQNDLLIQGVGGNARLFAEGNSAEGKAIWVVRGGRIRIENIDFMNAQVSDRNGAGIRFEKGDLWVRNCLFFANENGLLTSDEENSSLVIENSEFAYNGAGDGFSHDLYVGKLKSLVVLASYFHHANVGHLFKSRAARNDILYNRLTDEMGGRASYELDLPNGGTALVLGNIIQQGTDTENSTVIAYGEEGMSGPDNALYLASNTLVNDKEGAGAFLRVPKAGARVVSVNNLLVGYGEYHVLAGLVSSNDRSVDWQAFYRPLRQDYRLEAPVEEQLHYETPSPSLAPDIDLVPRAEPVAPRQLNLLKHGPVYPGALQTLAP</sequence>
<keyword evidence="1" id="KW-1133">Transmembrane helix</keyword>
<reference evidence="2" key="1">
    <citation type="submission" date="2018-10" db="EMBL/GenBank/DDBJ databases">
        <authorList>
            <person name="Plewniak F."/>
        </authorList>
    </citation>
    <scope>NUCLEOTIDE SEQUENCE</scope>
</reference>
<dbReference type="InterPro" id="IPR011050">
    <property type="entry name" value="Pectin_lyase_fold/virulence"/>
</dbReference>
<keyword evidence="1" id="KW-0812">Transmembrane</keyword>
<accession>A0A3P3ZLS9</accession>
<protein>
    <recommendedName>
        <fullName evidence="3">Right handed beta helix domain-containing protein</fullName>
    </recommendedName>
</protein>
<evidence type="ECO:0000256" key="1">
    <source>
        <dbReference type="SAM" id="Phobius"/>
    </source>
</evidence>
<organism evidence="2">
    <name type="scientific">mine drainage metagenome</name>
    <dbReference type="NCBI Taxonomy" id="410659"/>
    <lineage>
        <taxon>unclassified sequences</taxon>
        <taxon>metagenomes</taxon>
        <taxon>ecological metagenomes</taxon>
    </lineage>
</organism>